<dbReference type="Pfam" id="PF02836">
    <property type="entry name" value="Glyco_hydro_2_C"/>
    <property type="match status" value="1"/>
</dbReference>
<feature type="domain" description="Beta galactosidase small chain/" evidence="7">
    <location>
        <begin position="693"/>
        <end position="1002"/>
    </location>
</feature>
<dbReference type="InterPro" id="IPR017853">
    <property type="entry name" value="GH"/>
</dbReference>
<dbReference type="Gene3D" id="2.70.98.10">
    <property type="match status" value="1"/>
</dbReference>
<evidence type="ECO:0000313" key="9">
    <source>
        <dbReference type="Proteomes" id="UP001056109"/>
    </source>
</evidence>
<keyword evidence="4" id="KW-0378">Hydrolase</keyword>
<dbReference type="PANTHER" id="PTHR46323:SF2">
    <property type="entry name" value="BETA-GALACTOSIDASE"/>
    <property type="match status" value="1"/>
</dbReference>
<gene>
    <name evidence="8" type="ORF">NG665_00820</name>
</gene>
<dbReference type="PANTHER" id="PTHR46323">
    <property type="entry name" value="BETA-GALACTOSIDASE"/>
    <property type="match status" value="1"/>
</dbReference>
<dbReference type="Gene3D" id="2.60.40.10">
    <property type="entry name" value="Immunoglobulins"/>
    <property type="match status" value="1"/>
</dbReference>
<keyword evidence="9" id="KW-1185">Reference proteome</keyword>
<comment type="catalytic activity">
    <reaction evidence="1">
        <text>Hydrolysis of terminal non-reducing beta-D-galactose residues in beta-D-galactosides.</text>
        <dbReference type="EC" id="3.2.1.23"/>
    </reaction>
</comment>
<evidence type="ECO:0000259" key="7">
    <source>
        <dbReference type="SMART" id="SM01038"/>
    </source>
</evidence>
<dbReference type="InterPro" id="IPR023230">
    <property type="entry name" value="Glyco_hydro_2_CS"/>
</dbReference>
<dbReference type="InterPro" id="IPR011013">
    <property type="entry name" value="Gal_mutarotase_sf_dom"/>
</dbReference>
<evidence type="ECO:0000256" key="3">
    <source>
        <dbReference type="ARBA" id="ARBA00012756"/>
    </source>
</evidence>
<evidence type="ECO:0000256" key="6">
    <source>
        <dbReference type="ARBA" id="ARBA00032230"/>
    </source>
</evidence>
<evidence type="ECO:0000256" key="4">
    <source>
        <dbReference type="ARBA" id="ARBA00022801"/>
    </source>
</evidence>
<dbReference type="EC" id="3.2.1.23" evidence="3"/>
<name>A0ABY5AJY3_9ACTO</name>
<accession>A0ABY5AJY3</accession>
<sequence length="1012" mass="115241">MTKPAYIEEVSAATGSLIPARTWRPAIEYRHHISLNGQWQFRLHPTAQIDDSSPWETIELPCHWVFSSQRDEHGRLLWTRGKPIYTNRHYPFALNPPHIPQDNPTGEHRRTFVVTAQALADIAAGGRAIIRFLGVESVAQVLINDVELAVLRGSRLMHEVDISKAVHEGTNTISVIVSQWSAMSYVEDQDQWWLAGIFRDVDFYVDCAGSFRDVRLHGDYDPETNTATLHIRVESDEAAYTCRIGNHEHVLRAGRWESVVVESGLPWSPDAPHLYPLTLTNSADTRTIRVGFRRIEVFHGDRPRILLNGKKLELRGVNRHETHPDKGRAFDPDQLRRDLTMMKRHNINAIRTAHYPHDPRFYDLADEFGFWVVCEVDLETHGFVFGDWVDNPTDSPQWRAVYEDRAMRTIARDYNHPSIIFWSLGNESGYGENMARSAALIRREDPSRPIHYEGDYDGRISDVHSRMYLPIEQIHAICSPDGDVPLSDVATWGHIRQFPLLNCEYGHAMGNGPGALVDYDECIDRYEQYHGGFVWEWRDHGLRTWDEAEEYFGYGGDFGERTHDSNFVIDGLVRSDGVPSPALAELKAVYTPVKLTARAEPGRLIVDVHNRFHAQRSRIVTTHVYVDQTYLGVVDHDVAPGERETILWENNAISPESVINLVSRRNSIPIPGNSWEEEGWEVSRTQIRPTVSPLRYPRTEAVERATQPLVQIEGEQLIRALGLPIDDIRPSLWRAPTDNDESRGFGSFSLASPAKTLGAGLEGAPSSADLWREAGLDKMVCHEWHTEFSGDEYFGEYIRDEVWSSDQSPARINLTWRWSWGMFDDEDRVRLAVDVMPSAAWKGSWPRTGIHFAIPRPHNVSWVGYGPGEAYSDSRQAVTLGRFAAHPRDLEFEYSVPQENGTRIGMRELTLAYDSFGINIQAQPHISLPEYSDHYPSFSFHEHDEFELTKARHPYELAQNDGFWHLYIDGGQHGLGSRTCGPDVYPPHAWTPRAISIAVTMKRMPNGSLPTI</sequence>
<dbReference type="InterPro" id="IPR006104">
    <property type="entry name" value="Glyco_hydro_2_N"/>
</dbReference>
<dbReference type="InterPro" id="IPR050347">
    <property type="entry name" value="Bact_Beta-galactosidase"/>
</dbReference>
<dbReference type="SUPFAM" id="SSF51445">
    <property type="entry name" value="(Trans)glycosidases"/>
    <property type="match status" value="1"/>
</dbReference>
<dbReference type="InterPro" id="IPR004199">
    <property type="entry name" value="B-gal_small/dom_5"/>
</dbReference>
<dbReference type="SUPFAM" id="SSF74650">
    <property type="entry name" value="Galactose mutarotase-like"/>
    <property type="match status" value="1"/>
</dbReference>
<dbReference type="Pfam" id="PF02837">
    <property type="entry name" value="Glyco_hydro_2_N"/>
    <property type="match status" value="1"/>
</dbReference>
<dbReference type="InterPro" id="IPR006101">
    <property type="entry name" value="Glyco_hydro_2"/>
</dbReference>
<evidence type="ECO:0000256" key="2">
    <source>
        <dbReference type="ARBA" id="ARBA00007401"/>
    </source>
</evidence>
<dbReference type="InterPro" id="IPR014718">
    <property type="entry name" value="GH-type_carb-bd"/>
</dbReference>
<dbReference type="SUPFAM" id="SSF49303">
    <property type="entry name" value="beta-Galactosidase/glucuronidase domain"/>
    <property type="match status" value="1"/>
</dbReference>
<dbReference type="InterPro" id="IPR006103">
    <property type="entry name" value="Glyco_hydro_2_cat"/>
</dbReference>
<evidence type="ECO:0000313" key="8">
    <source>
        <dbReference type="EMBL" id="USR79574.1"/>
    </source>
</evidence>
<evidence type="ECO:0000256" key="1">
    <source>
        <dbReference type="ARBA" id="ARBA00001412"/>
    </source>
</evidence>
<dbReference type="InterPro" id="IPR008979">
    <property type="entry name" value="Galactose-bd-like_sf"/>
</dbReference>
<dbReference type="PROSITE" id="PS00719">
    <property type="entry name" value="GLYCOSYL_HYDROL_F2_1"/>
    <property type="match status" value="1"/>
</dbReference>
<protein>
    <recommendedName>
        <fullName evidence="3">beta-galactosidase</fullName>
        <ecNumber evidence="3">3.2.1.23</ecNumber>
    </recommendedName>
    <alternativeName>
        <fullName evidence="6">Lactase</fullName>
    </alternativeName>
</protein>
<dbReference type="SMART" id="SM01038">
    <property type="entry name" value="Bgal_small_N"/>
    <property type="match status" value="1"/>
</dbReference>
<dbReference type="Gene3D" id="2.60.120.260">
    <property type="entry name" value="Galactose-binding domain-like"/>
    <property type="match status" value="1"/>
</dbReference>
<dbReference type="SUPFAM" id="SSF49785">
    <property type="entry name" value="Galactose-binding domain-like"/>
    <property type="match status" value="1"/>
</dbReference>
<dbReference type="EMBL" id="CP099547">
    <property type="protein sequence ID" value="USR79574.1"/>
    <property type="molecule type" value="Genomic_DNA"/>
</dbReference>
<reference evidence="8" key="1">
    <citation type="submission" date="2022-06" db="EMBL/GenBank/DDBJ databases">
        <title>Complete Genome Sequence of Arcanobacterium pinnipediorum strain DSM 28752 isolated from a harbour seal.</title>
        <authorList>
            <person name="Borowiak M."/>
            <person name="Kreitlow A."/>
            <person name="Alssahen M."/>
            <person name="Malorny B."/>
            <person name="Laemmler C."/>
            <person name="Prenger-Berninghoff E."/>
            <person name="Siebert U."/>
            <person name="Ploetz M."/>
            <person name="Abdulmawjood A."/>
        </authorList>
    </citation>
    <scope>NUCLEOTIDE SEQUENCE</scope>
    <source>
        <strain evidence="8">DSM 28752</strain>
    </source>
</reference>
<proteinExistence type="inferred from homology"/>
<dbReference type="InterPro" id="IPR013783">
    <property type="entry name" value="Ig-like_fold"/>
</dbReference>
<dbReference type="Gene3D" id="3.20.20.80">
    <property type="entry name" value="Glycosidases"/>
    <property type="match status" value="1"/>
</dbReference>
<evidence type="ECO:0000256" key="5">
    <source>
        <dbReference type="ARBA" id="ARBA00023295"/>
    </source>
</evidence>
<dbReference type="InterPro" id="IPR036156">
    <property type="entry name" value="Beta-gal/glucu_dom_sf"/>
</dbReference>
<keyword evidence="5" id="KW-0326">Glycosidase</keyword>
<dbReference type="RefSeq" id="WP_252673443.1">
    <property type="nucleotide sequence ID" value="NZ_CP099547.1"/>
</dbReference>
<organism evidence="8 9">
    <name type="scientific">Arcanobacterium pinnipediorum</name>
    <dbReference type="NCBI Taxonomy" id="1503041"/>
    <lineage>
        <taxon>Bacteria</taxon>
        <taxon>Bacillati</taxon>
        <taxon>Actinomycetota</taxon>
        <taxon>Actinomycetes</taxon>
        <taxon>Actinomycetales</taxon>
        <taxon>Actinomycetaceae</taxon>
        <taxon>Arcanobacterium</taxon>
    </lineage>
</organism>
<comment type="similarity">
    <text evidence="2">Belongs to the glycosyl hydrolase 2 family.</text>
</comment>
<dbReference type="Pfam" id="PF02929">
    <property type="entry name" value="Bgal_small_N"/>
    <property type="match status" value="1"/>
</dbReference>
<dbReference type="Proteomes" id="UP001056109">
    <property type="component" value="Chromosome"/>
</dbReference>
<dbReference type="PRINTS" id="PR00132">
    <property type="entry name" value="GLHYDRLASE2"/>
</dbReference>